<evidence type="ECO:0000256" key="1">
    <source>
        <dbReference type="SAM" id="SignalP"/>
    </source>
</evidence>
<protein>
    <submittedName>
        <fullName evidence="2">Uncharacterized protein</fullName>
    </submittedName>
</protein>
<reference evidence="2" key="1">
    <citation type="journal article" date="2020" name="Stud. Mycol.">
        <title>101 Dothideomycetes genomes: a test case for predicting lifestyles and emergence of pathogens.</title>
        <authorList>
            <person name="Haridas S."/>
            <person name="Albert R."/>
            <person name="Binder M."/>
            <person name="Bloem J."/>
            <person name="Labutti K."/>
            <person name="Salamov A."/>
            <person name="Andreopoulos B."/>
            <person name="Baker S."/>
            <person name="Barry K."/>
            <person name="Bills G."/>
            <person name="Bluhm B."/>
            <person name="Cannon C."/>
            <person name="Castanera R."/>
            <person name="Culley D."/>
            <person name="Daum C."/>
            <person name="Ezra D."/>
            <person name="Gonzalez J."/>
            <person name="Henrissat B."/>
            <person name="Kuo A."/>
            <person name="Liang C."/>
            <person name="Lipzen A."/>
            <person name="Lutzoni F."/>
            <person name="Magnuson J."/>
            <person name="Mondo S."/>
            <person name="Nolan M."/>
            <person name="Ohm R."/>
            <person name="Pangilinan J."/>
            <person name="Park H.-J."/>
            <person name="Ramirez L."/>
            <person name="Alfaro M."/>
            <person name="Sun H."/>
            <person name="Tritt A."/>
            <person name="Yoshinaga Y."/>
            <person name="Zwiers L.-H."/>
            <person name="Turgeon B."/>
            <person name="Goodwin S."/>
            <person name="Spatafora J."/>
            <person name="Crous P."/>
            <person name="Grigoriev I."/>
        </authorList>
    </citation>
    <scope>NUCLEOTIDE SEQUENCE</scope>
    <source>
        <strain evidence="2">CBS 627.86</strain>
    </source>
</reference>
<sequence length="123" mass="12543">MQFTIPALFAAFTAFAAAAPAPALDTRQGGYFAAAGYKYSGGGCNPNQLIYADPIFGPGNICQPLDRSGTGAPILSYKTYEAAAGCSVALYSTSDCTGTKYSAPVNGCVTGNAPFVSVFITCV</sequence>
<dbReference type="Proteomes" id="UP000799770">
    <property type="component" value="Unassembled WGS sequence"/>
</dbReference>
<dbReference type="AlphaFoldDB" id="A0A6A5Z3F2"/>
<keyword evidence="3" id="KW-1185">Reference proteome</keyword>
<dbReference type="EMBL" id="ML977329">
    <property type="protein sequence ID" value="KAF2112841.1"/>
    <property type="molecule type" value="Genomic_DNA"/>
</dbReference>
<organism evidence="2 3">
    <name type="scientific">Lophiotrema nucula</name>
    <dbReference type="NCBI Taxonomy" id="690887"/>
    <lineage>
        <taxon>Eukaryota</taxon>
        <taxon>Fungi</taxon>
        <taxon>Dikarya</taxon>
        <taxon>Ascomycota</taxon>
        <taxon>Pezizomycotina</taxon>
        <taxon>Dothideomycetes</taxon>
        <taxon>Pleosporomycetidae</taxon>
        <taxon>Pleosporales</taxon>
        <taxon>Lophiotremataceae</taxon>
        <taxon>Lophiotrema</taxon>
    </lineage>
</organism>
<dbReference type="OrthoDB" id="4652467at2759"/>
<gene>
    <name evidence="2" type="ORF">BDV96DRAFT_549457</name>
</gene>
<name>A0A6A5Z3F2_9PLEO</name>
<feature type="chain" id="PRO_5025441206" evidence="1">
    <location>
        <begin position="19"/>
        <end position="123"/>
    </location>
</feature>
<evidence type="ECO:0000313" key="3">
    <source>
        <dbReference type="Proteomes" id="UP000799770"/>
    </source>
</evidence>
<evidence type="ECO:0000313" key="2">
    <source>
        <dbReference type="EMBL" id="KAF2112841.1"/>
    </source>
</evidence>
<proteinExistence type="predicted"/>
<feature type="signal peptide" evidence="1">
    <location>
        <begin position="1"/>
        <end position="18"/>
    </location>
</feature>
<keyword evidence="1" id="KW-0732">Signal</keyword>
<accession>A0A6A5Z3F2</accession>